<evidence type="ECO:0000256" key="2">
    <source>
        <dbReference type="ARBA" id="ARBA00022741"/>
    </source>
</evidence>
<name>A0A2S7MX09_9BACI</name>
<dbReference type="GO" id="GO:0009338">
    <property type="term" value="C:exodeoxyribonuclease V complex"/>
    <property type="evidence" value="ECO:0007669"/>
    <property type="project" value="TreeGrafter"/>
</dbReference>
<dbReference type="GO" id="GO:0016887">
    <property type="term" value="F:ATP hydrolysis activity"/>
    <property type="evidence" value="ECO:0007669"/>
    <property type="project" value="RHEA"/>
</dbReference>
<dbReference type="InterPro" id="IPR027417">
    <property type="entry name" value="P-loop_NTPase"/>
</dbReference>
<dbReference type="GO" id="GO:0005829">
    <property type="term" value="C:cytosol"/>
    <property type="evidence" value="ECO:0007669"/>
    <property type="project" value="TreeGrafter"/>
</dbReference>
<dbReference type="GO" id="GO:0043138">
    <property type="term" value="F:3'-5' DNA helicase activity"/>
    <property type="evidence" value="ECO:0007669"/>
    <property type="project" value="UniProtKB-EC"/>
</dbReference>
<comment type="similarity">
    <text evidence="1">Belongs to the helicase family. UvrD subfamily.</text>
</comment>
<dbReference type="Proteomes" id="UP000239663">
    <property type="component" value="Unassembled WGS sequence"/>
</dbReference>
<dbReference type="RefSeq" id="WP_104850300.1">
    <property type="nucleotide sequence ID" value="NZ_PKOZ01000011.1"/>
</dbReference>
<dbReference type="InterPro" id="IPR014017">
    <property type="entry name" value="DNA_helicase_UvrD-like_C"/>
</dbReference>
<dbReference type="AlphaFoldDB" id="A0A2S7MX09"/>
<evidence type="ECO:0000256" key="6">
    <source>
        <dbReference type="ARBA" id="ARBA00023235"/>
    </source>
</evidence>
<dbReference type="PANTHER" id="PTHR11070:SF23">
    <property type="entry name" value="RECBCD ENZYME SUBUNIT RECB"/>
    <property type="match status" value="1"/>
</dbReference>
<dbReference type="GO" id="GO:0000725">
    <property type="term" value="P:recombinational repair"/>
    <property type="evidence" value="ECO:0007669"/>
    <property type="project" value="TreeGrafter"/>
</dbReference>
<evidence type="ECO:0000256" key="4">
    <source>
        <dbReference type="ARBA" id="ARBA00022806"/>
    </source>
</evidence>
<comment type="catalytic activity">
    <reaction evidence="7">
        <text>Couples ATP hydrolysis with the unwinding of duplex DNA by translocating in the 3'-5' direction.</text>
        <dbReference type="EC" id="5.6.2.4"/>
    </reaction>
</comment>
<evidence type="ECO:0000256" key="5">
    <source>
        <dbReference type="ARBA" id="ARBA00022840"/>
    </source>
</evidence>
<dbReference type="InterPro" id="IPR014016">
    <property type="entry name" value="UvrD-like_ATP-bd"/>
</dbReference>
<dbReference type="GO" id="GO:0003677">
    <property type="term" value="F:DNA binding"/>
    <property type="evidence" value="ECO:0007669"/>
    <property type="project" value="InterPro"/>
</dbReference>
<feature type="domain" description="UvrD-like helicase ATP-binding" evidence="11">
    <location>
        <begin position="310"/>
        <end position="626"/>
    </location>
</feature>
<keyword evidence="5 10" id="KW-0067">ATP-binding</keyword>
<evidence type="ECO:0000259" key="12">
    <source>
        <dbReference type="PROSITE" id="PS51217"/>
    </source>
</evidence>
<keyword evidence="3 10" id="KW-0378">Hydrolase</keyword>
<evidence type="ECO:0000256" key="1">
    <source>
        <dbReference type="ARBA" id="ARBA00009922"/>
    </source>
</evidence>
<dbReference type="Pfam" id="PF00580">
    <property type="entry name" value="UvrD-helicase"/>
    <property type="match status" value="1"/>
</dbReference>
<reference evidence="13 14" key="1">
    <citation type="submission" date="2017-12" db="EMBL/GenBank/DDBJ databases">
        <title>Taxonomic description and draft genome of Pradoshia cofamensis Gen. nov., sp. nov., a thermotolerant bacillale isolated from anterior gut of earthworm Eisenia fetida.</title>
        <authorList>
            <person name="Saha T."/>
            <person name="Chakraborty R."/>
        </authorList>
    </citation>
    <scope>NUCLEOTIDE SEQUENCE [LARGE SCALE GENOMIC DNA]</scope>
    <source>
        <strain evidence="13 14">EAG3</strain>
    </source>
</reference>
<evidence type="ECO:0000256" key="9">
    <source>
        <dbReference type="ARBA" id="ARBA00048988"/>
    </source>
</evidence>
<evidence type="ECO:0000256" key="8">
    <source>
        <dbReference type="ARBA" id="ARBA00034808"/>
    </source>
</evidence>
<keyword evidence="14" id="KW-1185">Reference proteome</keyword>
<dbReference type="PANTHER" id="PTHR11070">
    <property type="entry name" value="UVRD / RECB / PCRA DNA HELICASE FAMILY MEMBER"/>
    <property type="match status" value="1"/>
</dbReference>
<dbReference type="SUPFAM" id="SSF52540">
    <property type="entry name" value="P-loop containing nucleoside triphosphate hydrolases"/>
    <property type="match status" value="1"/>
</dbReference>
<organism evidence="13 14">
    <name type="scientific">Pradoshia eiseniae</name>
    <dbReference type="NCBI Taxonomy" id="2064768"/>
    <lineage>
        <taxon>Bacteria</taxon>
        <taxon>Bacillati</taxon>
        <taxon>Bacillota</taxon>
        <taxon>Bacilli</taxon>
        <taxon>Bacillales</taxon>
        <taxon>Bacillaceae</taxon>
        <taxon>Pradoshia</taxon>
    </lineage>
</organism>
<feature type="binding site" evidence="10">
    <location>
        <begin position="331"/>
        <end position="338"/>
    </location>
    <ligand>
        <name>ATP</name>
        <dbReference type="ChEBI" id="CHEBI:30616"/>
    </ligand>
</feature>
<evidence type="ECO:0000256" key="10">
    <source>
        <dbReference type="PROSITE-ProRule" id="PRU00560"/>
    </source>
</evidence>
<evidence type="ECO:0000313" key="13">
    <source>
        <dbReference type="EMBL" id="PQD94299.1"/>
    </source>
</evidence>
<sequence length="1049" mass="122160">MSDFYNNFDMKQVLSKLKSSTYIEKQLTAFYKEEVFQRAEYKSFKKRRPLLIKELYLLILKLGDLPTLQQFQDYYLSKHCIKNNNYFCEMTALMKGYRSLVRDLHFYFLLKESGLFDEVKVSYLFDLKGKTDILLSKGQKRLGLQLFSGGKHMKAMKQEKYRKNVGQNNFELIYFGTNYKGNRKFLTTASGATFILYSEDDVKIVYDLLENSKSIENLIDDEECEQFDDFVESVPLRKKSSPESPIKAKHSILEIGKKTVEEVDSLVDEWLKRGITYYYYEHNLPKNIVIVDGKNFERYEHLFNDKTQTNFNVEQYRIEHAMTDIDISVMAGAGSGKTYTLVSRALYLLNMGIVEHVYEIAMITFTNEAANNILESLRKRFLHMFKITSESRYLQYLDELREMKIMTIPAFAKFVLVEYGHQIGLGQDFKISQLIAKKNEFIDMEVHNTFTEKNIRDEDFKGIEFYQITEFIKEFSKKVEQKGVFAEDLISNVTKNPFEQLVVHTLVQVEKQLTSYKQERDVLGLSDLTRYLRLLIERNVSMESLGEKFKYLFVDEFQDTDILQIEFIANLAVKAGIYLLVVGDIKQGIYRFRGANVTAFDLLKKYLAGSNRSVQVAQLIKNYRTAADVLNNLEDIFDIWKKNGHLSESGRLIPTKAKSSAAKSYIECHKEVNADAIVRLFNEMSKRPRKDPKEVRVLAILVRTNAKVSSIYELLNETCEQQNISLQIVKDGTLFKSSAAKDMLALLYSWLYPDDKIALFELAQTAFCKPFTLPPIEMTQYYEMENIQFELPSTWYEASKQFKLAPGLVVLNEFIQNTPYAEHLFLQTGSKETVRQYTLNIEKILTLMANTVQNNQVDLYSLYNWLRIEVTTNAREDEADLNDADFGKDYIKVMTVHKSKGLEFDTVILPYVKDRFVYKSPRNCEIIVKAEADNNEIDAKNDKKIDSNKLDTSSIQYSWYYKPSDKFTNIAEHFEEMRQNEIPQLVQEETRNLYVALTRAKECLAIFDMKGFVKNCYEQNPSSWFHLIKGGRNDVVTECFDLCDCRSTI</sequence>
<comment type="caution">
    <text evidence="13">The sequence shown here is derived from an EMBL/GenBank/DDBJ whole genome shotgun (WGS) entry which is preliminary data.</text>
</comment>
<evidence type="ECO:0000256" key="3">
    <source>
        <dbReference type="ARBA" id="ARBA00022801"/>
    </source>
</evidence>
<keyword evidence="2 10" id="KW-0547">Nucleotide-binding</keyword>
<accession>A0A2S7MX09</accession>
<dbReference type="PROSITE" id="PS51217">
    <property type="entry name" value="UVRD_HELICASE_CTER"/>
    <property type="match status" value="1"/>
</dbReference>
<dbReference type="InterPro" id="IPR013986">
    <property type="entry name" value="DExx_box_DNA_helicase_dom_sf"/>
</dbReference>
<dbReference type="OrthoDB" id="9810135at2"/>
<dbReference type="EC" id="5.6.2.4" evidence="8"/>
<keyword evidence="6" id="KW-0413">Isomerase</keyword>
<comment type="catalytic activity">
    <reaction evidence="9">
        <text>ATP + H2O = ADP + phosphate + H(+)</text>
        <dbReference type="Rhea" id="RHEA:13065"/>
        <dbReference type="ChEBI" id="CHEBI:15377"/>
        <dbReference type="ChEBI" id="CHEBI:15378"/>
        <dbReference type="ChEBI" id="CHEBI:30616"/>
        <dbReference type="ChEBI" id="CHEBI:43474"/>
        <dbReference type="ChEBI" id="CHEBI:456216"/>
        <dbReference type="EC" id="5.6.2.4"/>
    </reaction>
</comment>
<feature type="domain" description="UvrD-like helicase C-terminal" evidence="12">
    <location>
        <begin position="631"/>
        <end position="901"/>
    </location>
</feature>
<gene>
    <name evidence="13" type="ORF">CYL18_14770</name>
</gene>
<dbReference type="Gene3D" id="1.10.486.10">
    <property type="entry name" value="PCRA, domain 4"/>
    <property type="match status" value="1"/>
</dbReference>
<dbReference type="InterPro" id="IPR000212">
    <property type="entry name" value="DNA_helicase_UvrD/REP"/>
</dbReference>
<proteinExistence type="inferred from homology"/>
<dbReference type="GO" id="GO:0005524">
    <property type="term" value="F:ATP binding"/>
    <property type="evidence" value="ECO:0007669"/>
    <property type="project" value="UniProtKB-UniRule"/>
</dbReference>
<keyword evidence="4 10" id="KW-0347">Helicase</keyword>
<evidence type="ECO:0000313" key="14">
    <source>
        <dbReference type="Proteomes" id="UP000239663"/>
    </source>
</evidence>
<dbReference type="Pfam" id="PF13361">
    <property type="entry name" value="UvrD_C"/>
    <property type="match status" value="2"/>
</dbReference>
<protein>
    <recommendedName>
        <fullName evidence="8">DNA 3'-5' helicase</fullName>
        <ecNumber evidence="8">5.6.2.4</ecNumber>
    </recommendedName>
</protein>
<dbReference type="PROSITE" id="PS51198">
    <property type="entry name" value="UVRD_HELICASE_ATP_BIND"/>
    <property type="match status" value="1"/>
</dbReference>
<dbReference type="Gene3D" id="3.40.50.300">
    <property type="entry name" value="P-loop containing nucleotide triphosphate hydrolases"/>
    <property type="match status" value="3"/>
</dbReference>
<evidence type="ECO:0000259" key="11">
    <source>
        <dbReference type="PROSITE" id="PS51198"/>
    </source>
</evidence>
<evidence type="ECO:0000256" key="7">
    <source>
        <dbReference type="ARBA" id="ARBA00034617"/>
    </source>
</evidence>
<dbReference type="Gene3D" id="1.10.10.160">
    <property type="match status" value="1"/>
</dbReference>
<dbReference type="EMBL" id="PKOZ01000011">
    <property type="protein sequence ID" value="PQD94299.1"/>
    <property type="molecule type" value="Genomic_DNA"/>
</dbReference>